<dbReference type="PANTHER" id="PTHR30600:SF9">
    <property type="entry name" value="BLR7738 PROTEIN"/>
    <property type="match status" value="1"/>
</dbReference>
<dbReference type="InterPro" id="IPR051395">
    <property type="entry name" value="Cytochrome_c_Peroxidase/MauG"/>
</dbReference>
<dbReference type="Pfam" id="PF21419">
    <property type="entry name" value="RoxA-like_Cyt-c"/>
    <property type="match status" value="1"/>
</dbReference>
<keyword evidence="2" id="KW-1185">Reference proteome</keyword>
<comment type="caution">
    <text evidence="1">The sequence shown here is derived from an EMBL/GenBank/DDBJ whole genome shotgun (WGS) entry which is preliminary data.</text>
</comment>
<evidence type="ECO:0008006" key="3">
    <source>
        <dbReference type="Google" id="ProtNLM"/>
    </source>
</evidence>
<dbReference type="InterPro" id="IPR036909">
    <property type="entry name" value="Cyt_c-like_dom_sf"/>
</dbReference>
<gene>
    <name evidence="1" type="ORF">ABSH63_12975</name>
</gene>
<dbReference type="SUPFAM" id="SSF46626">
    <property type="entry name" value="Cytochrome c"/>
    <property type="match status" value="1"/>
</dbReference>
<organism evidence="1 2">
    <name type="scientific">Sinimarinibacterium thermocellulolyticum</name>
    <dbReference type="NCBI Taxonomy" id="3170016"/>
    <lineage>
        <taxon>Bacteria</taxon>
        <taxon>Pseudomonadati</taxon>
        <taxon>Pseudomonadota</taxon>
        <taxon>Gammaproteobacteria</taxon>
        <taxon>Nevskiales</taxon>
        <taxon>Nevskiaceae</taxon>
        <taxon>Sinimarinibacterium</taxon>
    </lineage>
</organism>
<name>A0ABV2ACG4_9GAMM</name>
<protein>
    <recommendedName>
        <fullName evidence="3">Cytochrome c domain-containing protein</fullName>
    </recommendedName>
</protein>
<accession>A0ABV2ACG4</accession>
<dbReference type="Proteomes" id="UP001465331">
    <property type="component" value="Unassembled WGS sequence"/>
</dbReference>
<proteinExistence type="predicted"/>
<dbReference type="EMBL" id="JBEPIJ010000017">
    <property type="protein sequence ID" value="MES0874911.1"/>
    <property type="molecule type" value="Genomic_DNA"/>
</dbReference>
<sequence length="171" mass="19202">MLLAPPLWGVWAAAPYFHNGSVPKLMGVLDPAVDRPRIWRRVSAPARPDQDGQVVMGYDTDLARAYDFERLGWHYEELQCGQIGTLPFIDCDPLDGDAPPLPERLLTALYTEIALAWNLPRVDMLGMSNAQIEARKIYNTNEHSQGNQGHAFTAVLTDAERRAILEYLKTL</sequence>
<reference evidence="1 2" key="1">
    <citation type="submission" date="2024-06" db="EMBL/GenBank/DDBJ databases">
        <authorList>
            <person name="Li Z."/>
            <person name="Jiang Y."/>
        </authorList>
    </citation>
    <scope>NUCLEOTIDE SEQUENCE [LARGE SCALE GENOMIC DNA]</scope>
    <source>
        <strain evidence="1 2">HSW-8</strain>
    </source>
</reference>
<evidence type="ECO:0000313" key="2">
    <source>
        <dbReference type="Proteomes" id="UP001465331"/>
    </source>
</evidence>
<dbReference type="PANTHER" id="PTHR30600">
    <property type="entry name" value="CYTOCHROME C PEROXIDASE-RELATED"/>
    <property type="match status" value="1"/>
</dbReference>
<evidence type="ECO:0000313" key="1">
    <source>
        <dbReference type="EMBL" id="MES0874911.1"/>
    </source>
</evidence>
<dbReference type="RefSeq" id="WP_352890338.1">
    <property type="nucleotide sequence ID" value="NZ_JBEPIJ010000017.1"/>
</dbReference>
<dbReference type="Gene3D" id="1.10.760.10">
    <property type="entry name" value="Cytochrome c-like domain"/>
    <property type="match status" value="1"/>
</dbReference>